<dbReference type="AlphaFoldDB" id="A0A3B0XX46"/>
<name>A0A3B0XX46_9ZZZZ</name>
<dbReference type="EMBL" id="UOFJ01000411">
    <property type="protein sequence ID" value="VAW69290.1"/>
    <property type="molecule type" value="Genomic_DNA"/>
</dbReference>
<accession>A0A3B0XX46</accession>
<evidence type="ECO:0000313" key="1">
    <source>
        <dbReference type="EMBL" id="VAW69290.1"/>
    </source>
</evidence>
<protein>
    <submittedName>
        <fullName evidence="1">Uncharacterized protein</fullName>
    </submittedName>
</protein>
<gene>
    <name evidence="1" type="ORF">MNBD_GAMMA10-290</name>
</gene>
<sequence>PSCLMLTASSESEWDIQMIRFEDKAVA</sequence>
<proteinExistence type="predicted"/>
<organism evidence="1">
    <name type="scientific">hydrothermal vent metagenome</name>
    <dbReference type="NCBI Taxonomy" id="652676"/>
    <lineage>
        <taxon>unclassified sequences</taxon>
        <taxon>metagenomes</taxon>
        <taxon>ecological metagenomes</taxon>
    </lineage>
</organism>
<feature type="non-terminal residue" evidence="1">
    <location>
        <position position="1"/>
    </location>
</feature>
<reference evidence="1" key="1">
    <citation type="submission" date="2018-06" db="EMBL/GenBank/DDBJ databases">
        <authorList>
            <person name="Zhirakovskaya E."/>
        </authorList>
    </citation>
    <scope>NUCLEOTIDE SEQUENCE</scope>
</reference>